<dbReference type="Proteomes" id="UP000595140">
    <property type="component" value="Unassembled WGS sequence"/>
</dbReference>
<gene>
    <name evidence="1" type="ORF">CCAM_LOCUS5782</name>
</gene>
<keyword evidence="2" id="KW-1185">Reference proteome</keyword>
<name>A0A484KPK3_9ASTE</name>
<organism evidence="1 2">
    <name type="scientific">Cuscuta campestris</name>
    <dbReference type="NCBI Taxonomy" id="132261"/>
    <lineage>
        <taxon>Eukaryota</taxon>
        <taxon>Viridiplantae</taxon>
        <taxon>Streptophyta</taxon>
        <taxon>Embryophyta</taxon>
        <taxon>Tracheophyta</taxon>
        <taxon>Spermatophyta</taxon>
        <taxon>Magnoliopsida</taxon>
        <taxon>eudicotyledons</taxon>
        <taxon>Gunneridae</taxon>
        <taxon>Pentapetalae</taxon>
        <taxon>asterids</taxon>
        <taxon>lamiids</taxon>
        <taxon>Solanales</taxon>
        <taxon>Convolvulaceae</taxon>
        <taxon>Cuscuteae</taxon>
        <taxon>Cuscuta</taxon>
        <taxon>Cuscuta subgen. Grammica</taxon>
        <taxon>Cuscuta sect. Cleistogrammica</taxon>
    </lineage>
</organism>
<dbReference type="EMBL" id="OOIL02000368">
    <property type="protein sequence ID" value="VFQ64006.1"/>
    <property type="molecule type" value="Genomic_DNA"/>
</dbReference>
<evidence type="ECO:0000313" key="2">
    <source>
        <dbReference type="Proteomes" id="UP000595140"/>
    </source>
</evidence>
<reference evidence="1 2" key="1">
    <citation type="submission" date="2018-04" db="EMBL/GenBank/DDBJ databases">
        <authorList>
            <person name="Vogel A."/>
        </authorList>
    </citation>
    <scope>NUCLEOTIDE SEQUENCE [LARGE SCALE GENOMIC DNA]</scope>
</reference>
<proteinExistence type="predicted"/>
<protein>
    <submittedName>
        <fullName evidence="1">Uncharacterized protein</fullName>
    </submittedName>
</protein>
<sequence length="125" mass="14110">MLQARDRRCIQVLQIKHAKRGNVVFGDNRKGKIIGIGSVGKSKDSSFPRQLFRRRNRPLHLTEKSFSRNSFPLMITRLALLVVSTMGTPQFLFPMMRSVPLQTNSNTLLLEDPEPPSPSLPLGIL</sequence>
<dbReference type="AlphaFoldDB" id="A0A484KPK3"/>
<accession>A0A484KPK3</accession>
<evidence type="ECO:0000313" key="1">
    <source>
        <dbReference type="EMBL" id="VFQ64006.1"/>
    </source>
</evidence>